<dbReference type="SUPFAM" id="SSF51556">
    <property type="entry name" value="Metallo-dependent hydrolases"/>
    <property type="match status" value="1"/>
</dbReference>
<reference evidence="3" key="1">
    <citation type="submission" date="2020-03" db="EMBL/GenBank/DDBJ databases">
        <authorList>
            <person name="Guo F."/>
        </authorList>
    </citation>
    <scope>NUCLEOTIDE SEQUENCE</scope>
    <source>
        <strain evidence="3">JCM 30134</strain>
    </source>
</reference>
<dbReference type="InterPro" id="IPR051781">
    <property type="entry name" value="Metallo-dep_Hydrolase"/>
</dbReference>
<evidence type="ECO:0000256" key="1">
    <source>
        <dbReference type="SAM" id="SignalP"/>
    </source>
</evidence>
<evidence type="ECO:0000313" key="3">
    <source>
        <dbReference type="EMBL" id="NHO68558.1"/>
    </source>
</evidence>
<protein>
    <submittedName>
        <fullName evidence="3">Amidohydrolase family protein</fullName>
    </submittedName>
</protein>
<keyword evidence="1" id="KW-0732">Signal</keyword>
<feature type="domain" description="Amidohydrolase-related" evidence="2">
    <location>
        <begin position="87"/>
        <end position="443"/>
    </location>
</feature>
<dbReference type="PROSITE" id="PS01137">
    <property type="entry name" value="TATD_1"/>
    <property type="match status" value="1"/>
</dbReference>
<dbReference type="Gene3D" id="3.20.20.140">
    <property type="entry name" value="Metal-dependent hydrolases"/>
    <property type="match status" value="1"/>
</dbReference>
<dbReference type="AlphaFoldDB" id="A0A9E5MQP0"/>
<organism evidence="3 4">
    <name type="scientific">Pseudomaricurvus hydrocarbonicus</name>
    <dbReference type="NCBI Taxonomy" id="1470433"/>
    <lineage>
        <taxon>Bacteria</taxon>
        <taxon>Pseudomonadati</taxon>
        <taxon>Pseudomonadota</taxon>
        <taxon>Gammaproteobacteria</taxon>
        <taxon>Cellvibrionales</taxon>
        <taxon>Cellvibrionaceae</taxon>
        <taxon>Pseudomaricurvus</taxon>
    </lineage>
</organism>
<dbReference type="GO" id="GO:0016810">
    <property type="term" value="F:hydrolase activity, acting on carbon-nitrogen (but not peptide) bonds"/>
    <property type="evidence" value="ECO:0007669"/>
    <property type="project" value="InterPro"/>
</dbReference>
<dbReference type="Proteomes" id="UP000787472">
    <property type="component" value="Unassembled WGS sequence"/>
</dbReference>
<evidence type="ECO:0000313" key="4">
    <source>
        <dbReference type="Proteomes" id="UP000787472"/>
    </source>
</evidence>
<dbReference type="EMBL" id="JAAONZ010000039">
    <property type="protein sequence ID" value="NHO68558.1"/>
    <property type="molecule type" value="Genomic_DNA"/>
</dbReference>
<dbReference type="PANTHER" id="PTHR43135">
    <property type="entry name" value="ALPHA-D-RIBOSE 1-METHYLPHOSPHONATE 5-TRIPHOSPHATE DIPHOSPHATASE"/>
    <property type="match status" value="1"/>
</dbReference>
<feature type="chain" id="PRO_5038651537" evidence="1">
    <location>
        <begin position="25"/>
        <end position="480"/>
    </location>
</feature>
<accession>A0A9E5MQP0</accession>
<dbReference type="InterPro" id="IPR018228">
    <property type="entry name" value="DNase_TatD-rel_CS"/>
</dbReference>
<keyword evidence="4" id="KW-1185">Reference proteome</keyword>
<dbReference type="RefSeq" id="WP_167192522.1">
    <property type="nucleotide sequence ID" value="NZ_JAAONZ010000039.1"/>
</dbReference>
<dbReference type="Pfam" id="PF01979">
    <property type="entry name" value="Amidohydro_1"/>
    <property type="match status" value="1"/>
</dbReference>
<evidence type="ECO:0000259" key="2">
    <source>
        <dbReference type="Pfam" id="PF01979"/>
    </source>
</evidence>
<sequence>MIRSVFDKFLYLFIVVLVSACSSAETSQKSHAELVLVGGTVIDGNGGTPKTNAAILIADGKILSVEPVADIDYTILADRVVDVSGKYLVPGFVDSHTHIDHVNGVNLTDEQKALARDYNLRAFLYNGVTTVVNMSTRHPEWLLKQKELAKEDPFSGPRIFTGGNHFTQPGGWGGRHGGGLSDPTQIQARLLQDKQDGFDLVKIIYEDGLGKEPVFDRLADNTVENISSQARTMGFPVFIHATDLAEYQEAIDSSPMAIAHGLVENLNTTKALGEKLVDKNIFVVATIVLFESFYRYVDKPSLLDNPYLKASVPDFVLDSIAEQEAVADSLAKVDAILKMDSATWGRSALSNLTKNTKGFFNDGVKIAVGSDSGGAVIHAFQGFNTVREMEILADCCMSNSQVLTAATKTAAQMLDKEELFGTLEAGKAADILIINQNPLEEISHVRDFQSMVVRGAYTNREKFSYSNFINEVSQENHHEH</sequence>
<dbReference type="InterPro" id="IPR032466">
    <property type="entry name" value="Metal_Hydrolase"/>
</dbReference>
<dbReference type="Gene3D" id="2.30.40.10">
    <property type="entry name" value="Urease, subunit C, domain 1"/>
    <property type="match status" value="1"/>
</dbReference>
<dbReference type="PROSITE" id="PS51257">
    <property type="entry name" value="PROKAR_LIPOPROTEIN"/>
    <property type="match status" value="1"/>
</dbReference>
<dbReference type="InterPro" id="IPR011059">
    <property type="entry name" value="Metal-dep_hydrolase_composite"/>
</dbReference>
<dbReference type="SUPFAM" id="SSF51338">
    <property type="entry name" value="Composite domain of metallo-dependent hydrolases"/>
    <property type="match status" value="1"/>
</dbReference>
<feature type="signal peptide" evidence="1">
    <location>
        <begin position="1"/>
        <end position="24"/>
    </location>
</feature>
<comment type="caution">
    <text evidence="3">The sequence shown here is derived from an EMBL/GenBank/DDBJ whole genome shotgun (WGS) entry which is preliminary data.</text>
</comment>
<name>A0A9E5MQP0_9GAMM</name>
<dbReference type="PANTHER" id="PTHR43135:SF3">
    <property type="entry name" value="ALPHA-D-RIBOSE 1-METHYLPHOSPHONATE 5-TRIPHOSPHATE DIPHOSPHATASE"/>
    <property type="match status" value="1"/>
</dbReference>
<dbReference type="InterPro" id="IPR006680">
    <property type="entry name" value="Amidohydro-rel"/>
</dbReference>
<gene>
    <name evidence="3" type="ORF">G8770_23645</name>
</gene>
<proteinExistence type="predicted"/>